<comment type="caution">
    <text evidence="2">The sequence shown here is derived from an EMBL/GenBank/DDBJ whole genome shotgun (WGS) entry which is preliminary data.</text>
</comment>
<name>A0A2N4UWF5_9GAMM</name>
<protein>
    <submittedName>
        <fullName evidence="2">Chromosome partitioning protein ParA</fullName>
    </submittedName>
</protein>
<organism evidence="2 3">
    <name type="scientific">Photobacterium carnosum</name>
    <dbReference type="NCBI Taxonomy" id="2023717"/>
    <lineage>
        <taxon>Bacteria</taxon>
        <taxon>Pseudomonadati</taxon>
        <taxon>Pseudomonadota</taxon>
        <taxon>Gammaproteobacteria</taxon>
        <taxon>Vibrionales</taxon>
        <taxon>Vibrionaceae</taxon>
        <taxon>Photobacterium</taxon>
    </lineage>
</organism>
<dbReference type="InterPro" id="IPR025669">
    <property type="entry name" value="AAA_dom"/>
</dbReference>
<evidence type="ECO:0000313" key="2">
    <source>
        <dbReference type="EMBL" id="PLC59364.1"/>
    </source>
</evidence>
<dbReference type="Proteomes" id="UP000234420">
    <property type="component" value="Unassembled WGS sequence"/>
</dbReference>
<evidence type="ECO:0000259" key="1">
    <source>
        <dbReference type="Pfam" id="PF13614"/>
    </source>
</evidence>
<dbReference type="InterPro" id="IPR050678">
    <property type="entry name" value="DNA_Partitioning_ATPase"/>
</dbReference>
<reference evidence="2 3" key="1">
    <citation type="journal article" date="2018" name="Syst. Appl. Microbiol.">
        <title>Photobacterium carnosum sp. nov., isolated from spoiled modified atmosphere packaged poultry meat.</title>
        <authorList>
            <person name="Hilgarth M."/>
            <person name="Fuertes S."/>
            <person name="Ehrmann M."/>
            <person name="Vogel R.F."/>
        </authorList>
    </citation>
    <scope>NUCLEOTIDE SEQUENCE [LARGE SCALE GENOMIC DNA]</scope>
    <source>
        <strain evidence="2 3">TMW 2.2021</strain>
    </source>
</reference>
<dbReference type="AlphaFoldDB" id="A0A2N4UWF5"/>
<accession>A0A2N4UWF5</accession>
<gene>
    <name evidence="2" type="ORF">CIK00_03580</name>
</gene>
<dbReference type="Gene3D" id="3.40.50.300">
    <property type="entry name" value="P-loop containing nucleotide triphosphate hydrolases"/>
    <property type="match status" value="1"/>
</dbReference>
<dbReference type="CDD" id="cd02042">
    <property type="entry name" value="ParAB_family"/>
    <property type="match status" value="1"/>
</dbReference>
<proteinExistence type="predicted"/>
<dbReference type="EMBL" id="NPIB01000002">
    <property type="protein sequence ID" value="PLC59364.1"/>
    <property type="molecule type" value="Genomic_DNA"/>
</dbReference>
<feature type="domain" description="AAA" evidence="1">
    <location>
        <begin position="107"/>
        <end position="279"/>
    </location>
</feature>
<sequence length="395" mass="44548">MSRKITDVFGKLSEGARAYREARNSSLFEGNQKAPRTFTKQETLDYLQNPSHRTVDSYVQHLGIDPKRHDHSAWMLDINEVYSLRNSFPSNVRKFNDKFERADKKCQVIVIQNQKGGVGKTVTAVTTASGLATEYHEEYRIGLIDLDGQSTATMYYTQNTDDHLSIGDLITNSYELDDNETEVDAIKDAFQPTSIPNLRICPASQRDRGVDGWFHKQLAAGHLDSPYKQLERIIDAVRDDFDVIIIDTPPSLSFITLNAYYSASAVIFPLGATENDMDATCGYFECINEVADILDSAGGHKGYDFVRVLITNYKEDTAYIQMANKIHKFFGEHVYSTEFKHSIAVRECSSYMCTLFDISKSEYPKTKSSFASAVTNAYSVVSKIHSDIVTVWESK</sequence>
<keyword evidence="3" id="KW-1185">Reference proteome</keyword>
<evidence type="ECO:0000313" key="3">
    <source>
        <dbReference type="Proteomes" id="UP000234420"/>
    </source>
</evidence>
<dbReference type="PANTHER" id="PTHR13696:SF52">
    <property type="entry name" value="PARA FAMILY PROTEIN CT_582"/>
    <property type="match status" value="1"/>
</dbReference>
<dbReference type="PANTHER" id="PTHR13696">
    <property type="entry name" value="P-LOOP CONTAINING NUCLEOSIDE TRIPHOSPHATE HYDROLASE"/>
    <property type="match status" value="1"/>
</dbReference>
<dbReference type="SUPFAM" id="SSF52540">
    <property type="entry name" value="P-loop containing nucleoside triphosphate hydrolases"/>
    <property type="match status" value="1"/>
</dbReference>
<dbReference type="Pfam" id="PF13614">
    <property type="entry name" value="AAA_31"/>
    <property type="match status" value="1"/>
</dbReference>
<dbReference type="InterPro" id="IPR027417">
    <property type="entry name" value="P-loop_NTPase"/>
</dbReference>